<proteinExistence type="predicted"/>
<name>A0AAD2IZ15_ACHAE</name>
<protein>
    <submittedName>
        <fullName evidence="2">Uncharacterized protein</fullName>
    </submittedName>
</protein>
<organism evidence="2 3">
    <name type="scientific">Achromobacter aegrifaciens</name>
    <dbReference type="NCBI Taxonomy" id="1287736"/>
    <lineage>
        <taxon>Bacteria</taxon>
        <taxon>Pseudomonadati</taxon>
        <taxon>Pseudomonadota</taxon>
        <taxon>Betaproteobacteria</taxon>
        <taxon>Burkholderiales</taxon>
        <taxon>Alcaligenaceae</taxon>
        <taxon>Achromobacter</taxon>
    </lineage>
</organism>
<evidence type="ECO:0000313" key="2">
    <source>
        <dbReference type="EMBL" id="CUJ00982.1"/>
    </source>
</evidence>
<keyword evidence="1" id="KW-1133">Transmembrane helix</keyword>
<gene>
    <name evidence="2" type="ORF">ERS370000_02418</name>
</gene>
<dbReference type="EMBL" id="CYTK01000003">
    <property type="protein sequence ID" value="CUJ00982.1"/>
    <property type="molecule type" value="Genomic_DNA"/>
</dbReference>
<dbReference type="RefSeq" id="WP_220389103.1">
    <property type="nucleotide sequence ID" value="NZ_CYTK01000003.1"/>
</dbReference>
<keyword evidence="1" id="KW-0472">Membrane</keyword>
<comment type="caution">
    <text evidence="2">The sequence shown here is derived from an EMBL/GenBank/DDBJ whole genome shotgun (WGS) entry which is preliminary data.</text>
</comment>
<evidence type="ECO:0000256" key="1">
    <source>
        <dbReference type="SAM" id="Phobius"/>
    </source>
</evidence>
<sequence>MWNDTTPRAQQIGAWLDSPMDLDVFYGRPAFARCAVVLAVWLAVYPLCHVTARALRGGGL</sequence>
<evidence type="ECO:0000313" key="3">
    <source>
        <dbReference type="Proteomes" id="UP000044098"/>
    </source>
</evidence>
<accession>A0AAD2IZ15</accession>
<reference evidence="2 3" key="1">
    <citation type="submission" date="2015-09" db="EMBL/GenBank/DDBJ databases">
        <authorList>
            <consortium name="Pathogen Informatics"/>
        </authorList>
    </citation>
    <scope>NUCLEOTIDE SEQUENCE [LARGE SCALE GENOMIC DNA]</scope>
    <source>
        <strain evidence="2 3">2789STDY5608625</strain>
    </source>
</reference>
<keyword evidence="1" id="KW-0812">Transmembrane</keyword>
<feature type="transmembrane region" description="Helical" evidence="1">
    <location>
        <begin position="30"/>
        <end position="48"/>
    </location>
</feature>
<dbReference type="Proteomes" id="UP000044098">
    <property type="component" value="Unassembled WGS sequence"/>
</dbReference>
<dbReference type="AlphaFoldDB" id="A0AAD2IZ15"/>